<dbReference type="GeneID" id="22896411"/>
<dbReference type="HOGENOM" id="CLU_762841_0_0_1"/>
<dbReference type="Proteomes" id="UP000008784">
    <property type="component" value="Unassembled WGS sequence"/>
</dbReference>
<proteinExistence type="predicted"/>
<dbReference type="AlphaFoldDB" id="G1XLN3"/>
<sequence length="363" mass="41473">MKRESYSRLAAIAARSHCRIPNQLELVAPGFTAVTTVTLWSPQFSSGPGPALEIQIIQMIIKNCRSMKKLSIYLCYNAYGREESGALSNLENKLNDEKRDRTMIPSQSRLTDLSIQLNDEKYRINLELTCRILRILCDILHDHAKTATRFAFEFCGLDVDEDPLSYPEISEVPNGPGLELKMVERIALGVQRPECCQILVPGFFHFDENKVKEITIDMGYNESHTLQGVNLISTFSSLETIILSYPAEAWSQWVEMILDAWKEERFRELKELRISVYGRLFGQDMLDWLLYYLGSQPNYQVQRINGNSPLCDGPRSLPDYEACACVGDCPDGFLHFVFDSSHSRNWSAFDPSVHPCDVFIYNK</sequence>
<reference evidence="1 2" key="1">
    <citation type="journal article" date="2011" name="PLoS Pathog.">
        <title>Genomic and proteomic analyses of the fungus Arthrobotrys oligospora provide insights into nematode-trap formation.</title>
        <authorList>
            <person name="Yang J."/>
            <person name="Wang L."/>
            <person name="Ji X."/>
            <person name="Feng Y."/>
            <person name="Li X."/>
            <person name="Zou C."/>
            <person name="Xu J."/>
            <person name="Ren Y."/>
            <person name="Mi Q."/>
            <person name="Wu J."/>
            <person name="Liu S."/>
            <person name="Liu Y."/>
            <person name="Huang X."/>
            <person name="Wang H."/>
            <person name="Niu X."/>
            <person name="Li J."/>
            <person name="Liang L."/>
            <person name="Luo Y."/>
            <person name="Ji K."/>
            <person name="Zhou W."/>
            <person name="Yu Z."/>
            <person name="Li G."/>
            <person name="Liu Y."/>
            <person name="Li L."/>
            <person name="Qiao M."/>
            <person name="Feng L."/>
            <person name="Zhang K.-Q."/>
        </authorList>
    </citation>
    <scope>NUCLEOTIDE SEQUENCE [LARGE SCALE GENOMIC DNA]</scope>
    <source>
        <strain evidence="2">ATCC 24927 / CBS 115.81 / DSM 1491</strain>
    </source>
</reference>
<dbReference type="EMBL" id="ADOT01000199">
    <property type="protein sequence ID" value="EGX45874.1"/>
    <property type="molecule type" value="Genomic_DNA"/>
</dbReference>
<evidence type="ECO:0008006" key="3">
    <source>
        <dbReference type="Google" id="ProtNLM"/>
    </source>
</evidence>
<dbReference type="OrthoDB" id="5351823at2759"/>
<name>G1XLN3_ARTOA</name>
<accession>G1XLN3</accession>
<dbReference type="RefSeq" id="XP_011125395.1">
    <property type="nucleotide sequence ID" value="XM_011127093.1"/>
</dbReference>
<keyword evidence="2" id="KW-1185">Reference proteome</keyword>
<organism evidence="1 2">
    <name type="scientific">Arthrobotrys oligospora (strain ATCC 24927 / CBS 115.81 / DSM 1491)</name>
    <name type="common">Nematode-trapping fungus</name>
    <name type="synonym">Didymozoophaga oligospora</name>
    <dbReference type="NCBI Taxonomy" id="756982"/>
    <lineage>
        <taxon>Eukaryota</taxon>
        <taxon>Fungi</taxon>
        <taxon>Dikarya</taxon>
        <taxon>Ascomycota</taxon>
        <taxon>Pezizomycotina</taxon>
        <taxon>Orbiliomycetes</taxon>
        <taxon>Orbiliales</taxon>
        <taxon>Orbiliaceae</taxon>
        <taxon>Orbilia</taxon>
        <taxon>Orbilia oligospora</taxon>
    </lineage>
</organism>
<protein>
    <recommendedName>
        <fullName evidence="3">F-box domain-containing protein</fullName>
    </recommendedName>
</protein>
<evidence type="ECO:0000313" key="2">
    <source>
        <dbReference type="Proteomes" id="UP000008784"/>
    </source>
</evidence>
<evidence type="ECO:0000313" key="1">
    <source>
        <dbReference type="EMBL" id="EGX45874.1"/>
    </source>
</evidence>
<comment type="caution">
    <text evidence="1">The sequence shown here is derived from an EMBL/GenBank/DDBJ whole genome shotgun (WGS) entry which is preliminary data.</text>
</comment>
<dbReference type="InParanoid" id="G1XLN3"/>
<gene>
    <name evidence="1" type="ORF">AOL_s00112g63</name>
</gene>